<keyword evidence="12" id="KW-1185">Reference proteome</keyword>
<keyword evidence="6 8" id="KW-1133">Transmembrane helix</keyword>
<comment type="subcellular location">
    <subcellularLocation>
        <location evidence="1 8">Cell membrane</location>
        <topology evidence="1 8">Multi-pass membrane protein</topology>
    </subcellularLocation>
</comment>
<dbReference type="Proteomes" id="UP001595455">
    <property type="component" value="Unassembled WGS sequence"/>
</dbReference>
<comment type="caution">
    <text evidence="10">The sequence shown here is derived from an EMBL/GenBank/DDBJ whole genome shotgun (WGS) entry which is preliminary data.</text>
</comment>
<keyword evidence="4 8" id="KW-1003">Cell membrane</keyword>
<evidence type="ECO:0000256" key="5">
    <source>
        <dbReference type="ARBA" id="ARBA00022692"/>
    </source>
</evidence>
<dbReference type="RefSeq" id="WP_107006555.1">
    <property type="nucleotide sequence ID" value="NZ_JBHRSF010000071.1"/>
</dbReference>
<feature type="transmembrane region" description="Helical" evidence="8">
    <location>
        <begin position="46"/>
        <end position="67"/>
    </location>
</feature>
<feature type="transmembrane region" description="Helical" evidence="8">
    <location>
        <begin position="193"/>
        <end position="220"/>
    </location>
</feature>
<reference evidence="10 11" key="2">
    <citation type="submission" date="2018-08" db="EMBL/GenBank/DDBJ databases">
        <title>The draft genome of Acinetobacter sichuanensis strain WCHAc060041.</title>
        <authorList>
            <person name="Qin J."/>
            <person name="Feng Y."/>
            <person name="Zong Z."/>
        </authorList>
    </citation>
    <scope>NUCLEOTIDE SEQUENCE [LARGE SCALE GENOMIC DNA]</scope>
    <source>
        <strain evidence="10 11">WCHAc060041</strain>
    </source>
</reference>
<reference evidence="9" key="1">
    <citation type="journal article" date="2014" name="Int. J. Syst. Evol. Microbiol.">
        <title>Complete genome of a new Firmicutes species belonging to the dominant human colonic microbiota ('Ruminococcus bicirculans') reveals two chromosomes and a selective capacity to utilize plant glucans.</title>
        <authorList>
            <consortium name="NISC Comparative Sequencing Program"/>
            <person name="Wegmann U."/>
            <person name="Louis P."/>
            <person name="Goesmann A."/>
            <person name="Henrissat B."/>
            <person name="Duncan S.H."/>
            <person name="Flint H.J."/>
        </authorList>
    </citation>
    <scope>NUCLEOTIDE SEQUENCE</scope>
    <source>
        <strain evidence="9">KCTC 62575</strain>
    </source>
</reference>
<dbReference type="AlphaFoldDB" id="A0A371YVJ5"/>
<feature type="transmembrane region" description="Helical" evidence="8">
    <location>
        <begin position="102"/>
        <end position="120"/>
    </location>
</feature>
<dbReference type="PANTHER" id="PTHR30269">
    <property type="entry name" value="TRANSMEMBRANE PROTEIN YFCA"/>
    <property type="match status" value="1"/>
</dbReference>
<evidence type="ECO:0000256" key="7">
    <source>
        <dbReference type="ARBA" id="ARBA00023136"/>
    </source>
</evidence>
<dbReference type="EMBL" id="JBHRSF010000071">
    <property type="protein sequence ID" value="MFC2996579.1"/>
    <property type="molecule type" value="Genomic_DNA"/>
</dbReference>
<accession>A0A371YVJ5</accession>
<feature type="transmembrane region" description="Helical" evidence="8">
    <location>
        <begin position="76"/>
        <end position="96"/>
    </location>
</feature>
<feature type="transmembrane region" description="Helical" evidence="8">
    <location>
        <begin position="140"/>
        <end position="173"/>
    </location>
</feature>
<evidence type="ECO:0000256" key="3">
    <source>
        <dbReference type="ARBA" id="ARBA00022448"/>
    </source>
</evidence>
<name>A0A371YVJ5_9GAMM</name>
<reference evidence="9" key="4">
    <citation type="submission" date="2024-09" db="EMBL/GenBank/DDBJ databases">
        <authorList>
            <person name="Sun Q."/>
            <person name="Mori K."/>
        </authorList>
    </citation>
    <scope>NUCLEOTIDE SEQUENCE</scope>
    <source>
        <strain evidence="9">KCTC 62575</strain>
    </source>
</reference>
<evidence type="ECO:0000313" key="11">
    <source>
        <dbReference type="Proteomes" id="UP000240957"/>
    </source>
</evidence>
<evidence type="ECO:0000256" key="2">
    <source>
        <dbReference type="ARBA" id="ARBA00009142"/>
    </source>
</evidence>
<evidence type="ECO:0000313" key="12">
    <source>
        <dbReference type="Proteomes" id="UP001595455"/>
    </source>
</evidence>
<comment type="similarity">
    <text evidence="2 8">Belongs to the 4-toluene sulfonate uptake permease (TSUP) (TC 2.A.102) family.</text>
</comment>
<reference evidence="12" key="3">
    <citation type="journal article" date="2019" name="Int. J. Syst. Evol. Microbiol.">
        <title>The Global Catalogue of Microorganisms (GCM) 10K type strain sequencing project: providing services to taxonomists for standard genome sequencing and annotation.</title>
        <authorList>
            <consortium name="The Broad Institute Genomics Platform"/>
            <consortium name="The Broad Institute Genome Sequencing Center for Infectious Disease"/>
            <person name="Wu L."/>
            <person name="Ma J."/>
        </authorList>
    </citation>
    <scope>NUCLEOTIDE SEQUENCE [LARGE SCALE GENOMIC DNA]</scope>
    <source>
        <strain evidence="12">KCTC 62575</strain>
    </source>
</reference>
<dbReference type="OrthoDB" id="554695at2"/>
<dbReference type="GO" id="GO:0005886">
    <property type="term" value="C:plasma membrane"/>
    <property type="evidence" value="ECO:0007669"/>
    <property type="project" value="UniProtKB-SubCell"/>
</dbReference>
<dbReference type="InterPro" id="IPR002781">
    <property type="entry name" value="TM_pro_TauE-like"/>
</dbReference>
<dbReference type="Proteomes" id="UP000240957">
    <property type="component" value="Unassembled WGS sequence"/>
</dbReference>
<evidence type="ECO:0000313" key="10">
    <source>
        <dbReference type="EMBL" id="RFC85510.1"/>
    </source>
</evidence>
<evidence type="ECO:0000313" key="9">
    <source>
        <dbReference type="EMBL" id="MFC2996579.1"/>
    </source>
</evidence>
<evidence type="ECO:0000256" key="1">
    <source>
        <dbReference type="ARBA" id="ARBA00004651"/>
    </source>
</evidence>
<evidence type="ECO:0000256" key="4">
    <source>
        <dbReference type="ARBA" id="ARBA00022475"/>
    </source>
</evidence>
<dbReference type="Pfam" id="PF01925">
    <property type="entry name" value="TauE"/>
    <property type="match status" value="1"/>
</dbReference>
<organism evidence="10 11">
    <name type="scientific">Acinetobacter sichuanensis</name>
    <dbReference type="NCBI Taxonomy" id="2136183"/>
    <lineage>
        <taxon>Bacteria</taxon>
        <taxon>Pseudomonadati</taxon>
        <taxon>Pseudomonadota</taxon>
        <taxon>Gammaproteobacteria</taxon>
        <taxon>Moraxellales</taxon>
        <taxon>Moraxellaceae</taxon>
        <taxon>Acinetobacter</taxon>
    </lineage>
</organism>
<keyword evidence="5 8" id="KW-0812">Transmembrane</keyword>
<dbReference type="EMBL" id="PYIX02000001">
    <property type="protein sequence ID" value="RFC85510.1"/>
    <property type="molecule type" value="Genomic_DNA"/>
</dbReference>
<proteinExistence type="inferred from homology"/>
<evidence type="ECO:0000256" key="6">
    <source>
        <dbReference type="ARBA" id="ARBA00022989"/>
    </source>
</evidence>
<sequence>MEYQTLLMGLGFFAFCGGLIDAAVGGGGLVQLPALMHALPKHSLATVFGTNKMIAMAGTLSSALAYFKKVTINWKLILPTMVAAFIFSFFGAMSVSLIPKEFMRYIVFFLLIAIAIYTFAKKDLGQVHTVLQAGKKEIALGILFGACIGFYDGIFGPGTGSFLLFLFVKVFAFDFLNASASAKLVNVATNSAAMFFFIPTGHVIWLAAVVLAVCNILGAITGTALAMKYGSGFIRIFFLILLVFLIGRMGSDLFSLSLF</sequence>
<keyword evidence="3" id="KW-0813">Transport</keyword>
<protein>
    <recommendedName>
        <fullName evidence="8">Probable membrane transporter protein</fullName>
    </recommendedName>
</protein>
<feature type="transmembrane region" description="Helical" evidence="8">
    <location>
        <begin position="232"/>
        <end position="250"/>
    </location>
</feature>
<evidence type="ECO:0000256" key="8">
    <source>
        <dbReference type="RuleBase" id="RU363041"/>
    </source>
</evidence>
<gene>
    <name evidence="9" type="ORF">ACFODO_15175</name>
    <name evidence="10" type="ORF">C9E89_000895</name>
</gene>
<dbReference type="InterPro" id="IPR052017">
    <property type="entry name" value="TSUP"/>
</dbReference>
<dbReference type="PANTHER" id="PTHR30269:SF0">
    <property type="entry name" value="MEMBRANE TRANSPORTER PROTEIN YFCA-RELATED"/>
    <property type="match status" value="1"/>
</dbReference>
<keyword evidence="7 8" id="KW-0472">Membrane</keyword>